<organism evidence="1 2">
    <name type="scientific">Araneus ventricosus</name>
    <name type="common">Orbweaver spider</name>
    <name type="synonym">Epeira ventricosa</name>
    <dbReference type="NCBI Taxonomy" id="182803"/>
    <lineage>
        <taxon>Eukaryota</taxon>
        <taxon>Metazoa</taxon>
        <taxon>Ecdysozoa</taxon>
        <taxon>Arthropoda</taxon>
        <taxon>Chelicerata</taxon>
        <taxon>Arachnida</taxon>
        <taxon>Araneae</taxon>
        <taxon>Araneomorphae</taxon>
        <taxon>Entelegynae</taxon>
        <taxon>Araneoidea</taxon>
        <taxon>Araneidae</taxon>
        <taxon>Araneus</taxon>
    </lineage>
</organism>
<proteinExistence type="predicted"/>
<comment type="caution">
    <text evidence="1">The sequence shown here is derived from an EMBL/GenBank/DDBJ whole genome shotgun (WGS) entry which is preliminary data.</text>
</comment>
<evidence type="ECO:0000313" key="2">
    <source>
        <dbReference type="Proteomes" id="UP000499080"/>
    </source>
</evidence>
<keyword evidence="2" id="KW-1185">Reference proteome</keyword>
<protein>
    <submittedName>
        <fullName evidence="1">Uncharacterized protein</fullName>
    </submittedName>
</protein>
<accession>A0A4Y2FYD6</accession>
<evidence type="ECO:0000313" key="1">
    <source>
        <dbReference type="EMBL" id="GBM46470.1"/>
    </source>
</evidence>
<dbReference type="AlphaFoldDB" id="A0A4Y2FYD6"/>
<sequence>MLHERTGFDSDPLIYIAILKEIRTLKKMKDSRAGFPVIGGNRAHPVVMEGSNTQRRSEIVPELIRNDAGIARIIADPICSEIVGDFLWIDSSDFRTDKLSEHYKICPLLE</sequence>
<reference evidence="1 2" key="1">
    <citation type="journal article" date="2019" name="Sci. Rep.">
        <title>Orb-weaving spider Araneus ventricosus genome elucidates the spidroin gene catalogue.</title>
        <authorList>
            <person name="Kono N."/>
            <person name="Nakamura H."/>
            <person name="Ohtoshi R."/>
            <person name="Moran D.A.P."/>
            <person name="Shinohara A."/>
            <person name="Yoshida Y."/>
            <person name="Fujiwara M."/>
            <person name="Mori M."/>
            <person name="Tomita M."/>
            <person name="Arakawa K."/>
        </authorList>
    </citation>
    <scope>NUCLEOTIDE SEQUENCE [LARGE SCALE GENOMIC DNA]</scope>
</reference>
<gene>
    <name evidence="1" type="ORF">AVEN_78611_1</name>
</gene>
<dbReference type="EMBL" id="BGPR01001138">
    <property type="protein sequence ID" value="GBM46470.1"/>
    <property type="molecule type" value="Genomic_DNA"/>
</dbReference>
<dbReference type="Proteomes" id="UP000499080">
    <property type="component" value="Unassembled WGS sequence"/>
</dbReference>
<name>A0A4Y2FYD6_ARAVE</name>